<dbReference type="GO" id="GO:0046872">
    <property type="term" value="F:metal ion binding"/>
    <property type="evidence" value="ECO:0007669"/>
    <property type="project" value="UniProtKB-KW"/>
</dbReference>
<dbReference type="STRING" id="1335309.GA0116948_1202"/>
<dbReference type="SUPFAM" id="SSF52743">
    <property type="entry name" value="Subtilisin-like"/>
    <property type="match status" value="1"/>
</dbReference>
<sequence>MKSQFSQYVVLPGSYKKQPTGIQSKSIGKDRLITVSIRLQPKTPLPDLLSENNAQSFAPPTRAAFYEKYSARPEDIRQITDFAHMMGLSIVKADARTRTVQLRGTSSQLAEAFKVSLQQYEQHGKTFYGRSGNIQVPQELAGIIEGVFGLDDRDAATPKFQARPHTATTTSFNPNELATLYHYPQDATGKAQTIAIIELGGGYKTADLNNYFKGLNRAVPKVVAISVDGAHNAPTTADSADGEVLLDIEVAGAIAPDATLAVYFAPNSDQGFLDAITQAIHNDTYPPSVISISWGAAEVNWTQQSLQSFNKAFQEAATLGITVCAAAGDTGSNDSVNDGKAHADFPASSPYVLACGGTKLTVTDGKITQEVTWHESNDSATGGGVSEVFPLPDYQSKAQVPVSVNTQKPGRGLPDVAALADPETGYNVLVDGQRFVIGGTSAVAPLMAGLLALINEKLQKNAGFIHPKLYAQPSVCRDITEGDNITVAGNKGYRAGPGWDACSGLGVPDGTALLKALA</sequence>
<evidence type="ECO:0000256" key="6">
    <source>
        <dbReference type="ARBA" id="ARBA00022837"/>
    </source>
</evidence>
<keyword evidence="3" id="KW-0479">Metal-binding</keyword>
<comment type="cofactor">
    <cofactor evidence="1">
        <name>Ca(2+)</name>
        <dbReference type="ChEBI" id="CHEBI:29108"/>
    </cofactor>
</comment>
<evidence type="ECO:0000256" key="1">
    <source>
        <dbReference type="ARBA" id="ARBA00001913"/>
    </source>
</evidence>
<accession>A0A1C4G2S3</accession>
<dbReference type="SMART" id="SM00944">
    <property type="entry name" value="Pro-kuma_activ"/>
    <property type="match status" value="1"/>
</dbReference>
<evidence type="ECO:0000256" key="5">
    <source>
        <dbReference type="ARBA" id="ARBA00022825"/>
    </source>
</evidence>
<dbReference type="Gene3D" id="3.40.50.200">
    <property type="entry name" value="Peptidase S8/S53 domain"/>
    <property type="match status" value="1"/>
</dbReference>
<evidence type="ECO:0000256" key="4">
    <source>
        <dbReference type="ARBA" id="ARBA00022801"/>
    </source>
</evidence>
<evidence type="ECO:0000256" key="3">
    <source>
        <dbReference type="ARBA" id="ARBA00022723"/>
    </source>
</evidence>
<dbReference type="PROSITE" id="PS51695">
    <property type="entry name" value="SEDOLISIN"/>
    <property type="match status" value="1"/>
</dbReference>
<dbReference type="SUPFAM" id="SSF54897">
    <property type="entry name" value="Protease propeptides/inhibitors"/>
    <property type="match status" value="1"/>
</dbReference>
<dbReference type="Pfam" id="PF09286">
    <property type="entry name" value="Pro-kuma_activ"/>
    <property type="match status" value="1"/>
</dbReference>
<dbReference type="EMBL" id="FMAR01000020">
    <property type="protein sequence ID" value="SCC62175.1"/>
    <property type="molecule type" value="Genomic_DNA"/>
</dbReference>
<organism evidence="10 11">
    <name type="scientific">Chitinophaga costaii</name>
    <dbReference type="NCBI Taxonomy" id="1335309"/>
    <lineage>
        <taxon>Bacteria</taxon>
        <taxon>Pseudomonadati</taxon>
        <taxon>Bacteroidota</taxon>
        <taxon>Chitinophagia</taxon>
        <taxon>Chitinophagales</taxon>
        <taxon>Chitinophagaceae</taxon>
        <taxon>Chitinophaga</taxon>
    </lineage>
</organism>
<keyword evidence="5" id="KW-0720">Serine protease</keyword>
<protein>
    <submittedName>
        <fullName evidence="10">Kumamolisin. Serine peptidase. MEROPS family S53</fullName>
    </submittedName>
</protein>
<dbReference type="GO" id="GO:0006508">
    <property type="term" value="P:proteolysis"/>
    <property type="evidence" value="ECO:0007669"/>
    <property type="project" value="UniProtKB-KW"/>
</dbReference>
<dbReference type="PANTHER" id="PTHR14218">
    <property type="entry name" value="PROTEASE S8 TRIPEPTIDYL PEPTIDASE I CLN2"/>
    <property type="match status" value="1"/>
</dbReference>
<dbReference type="AlphaFoldDB" id="A0A1C4G2S3"/>
<proteinExistence type="inferred from homology"/>
<comment type="caution">
    <text evidence="8">Lacks conserved residue(s) required for the propagation of feature annotation.</text>
</comment>
<name>A0A1C4G2S3_9BACT</name>
<evidence type="ECO:0000256" key="7">
    <source>
        <dbReference type="ARBA" id="ARBA00023145"/>
    </source>
</evidence>
<dbReference type="InterPro" id="IPR015366">
    <property type="entry name" value="S53_propep"/>
</dbReference>
<dbReference type="InterPro" id="IPR036852">
    <property type="entry name" value="Peptidase_S8/S53_dom_sf"/>
</dbReference>
<keyword evidence="7" id="KW-0865">Zymogen</keyword>
<dbReference type="Pfam" id="PF00082">
    <property type="entry name" value="Peptidase_S8"/>
    <property type="match status" value="1"/>
</dbReference>
<dbReference type="CDD" id="cd04056">
    <property type="entry name" value="Peptidases_S53"/>
    <property type="match status" value="1"/>
</dbReference>
<dbReference type="Proteomes" id="UP000242818">
    <property type="component" value="Unassembled WGS sequence"/>
</dbReference>
<keyword evidence="4" id="KW-0378">Hydrolase</keyword>
<dbReference type="InterPro" id="IPR030400">
    <property type="entry name" value="Sedolisin_dom"/>
</dbReference>
<dbReference type="PANTHER" id="PTHR14218:SF15">
    <property type="entry name" value="TRIPEPTIDYL-PEPTIDASE 1"/>
    <property type="match status" value="1"/>
</dbReference>
<dbReference type="RefSeq" id="WP_089715379.1">
    <property type="nucleotide sequence ID" value="NZ_FMAR01000020.1"/>
</dbReference>
<evidence type="ECO:0000256" key="2">
    <source>
        <dbReference type="ARBA" id="ARBA00022670"/>
    </source>
</evidence>
<keyword evidence="2" id="KW-0645">Protease</keyword>
<evidence type="ECO:0000313" key="11">
    <source>
        <dbReference type="Proteomes" id="UP000242818"/>
    </source>
</evidence>
<evidence type="ECO:0000259" key="9">
    <source>
        <dbReference type="PROSITE" id="PS51695"/>
    </source>
</evidence>
<dbReference type="OrthoDB" id="9002785at2"/>
<dbReference type="GO" id="GO:0008240">
    <property type="term" value="F:tripeptidyl-peptidase activity"/>
    <property type="evidence" value="ECO:0007669"/>
    <property type="project" value="TreeGrafter"/>
</dbReference>
<keyword evidence="11" id="KW-1185">Reference proteome</keyword>
<evidence type="ECO:0000313" key="10">
    <source>
        <dbReference type="EMBL" id="SCC62175.1"/>
    </source>
</evidence>
<reference evidence="10 11" key="1">
    <citation type="submission" date="2016-08" db="EMBL/GenBank/DDBJ databases">
        <authorList>
            <person name="Seilhamer J.J."/>
        </authorList>
    </citation>
    <scope>NUCLEOTIDE SEQUENCE [LARGE SCALE GENOMIC DNA]</scope>
    <source>
        <strain evidence="10 11">A37T2</strain>
    </source>
</reference>
<feature type="domain" description="Peptidase S53" evidence="9">
    <location>
        <begin position="171"/>
        <end position="518"/>
    </location>
</feature>
<dbReference type="InterPro" id="IPR050819">
    <property type="entry name" value="Tripeptidyl-peptidase_I"/>
</dbReference>
<comment type="similarity">
    <text evidence="8">Belongs to the peptidase S8 family.</text>
</comment>
<keyword evidence="6" id="KW-0106">Calcium</keyword>
<evidence type="ECO:0000256" key="8">
    <source>
        <dbReference type="PROSITE-ProRule" id="PRU01240"/>
    </source>
</evidence>
<dbReference type="InterPro" id="IPR000209">
    <property type="entry name" value="Peptidase_S8/S53_dom"/>
</dbReference>
<gene>
    <name evidence="10" type="ORF">GA0116948_1202</name>
</gene>
<dbReference type="PROSITE" id="PS51892">
    <property type="entry name" value="SUBTILASE"/>
    <property type="match status" value="1"/>
</dbReference>
<dbReference type="CDD" id="cd11377">
    <property type="entry name" value="Pro-peptidase_S53"/>
    <property type="match status" value="1"/>
</dbReference>
<dbReference type="GO" id="GO:0004252">
    <property type="term" value="F:serine-type endopeptidase activity"/>
    <property type="evidence" value="ECO:0007669"/>
    <property type="project" value="InterPro"/>
</dbReference>